<gene>
    <name evidence="1" type="ORF">QS748_09535</name>
</gene>
<protein>
    <submittedName>
        <fullName evidence="1">Uncharacterized protein</fullName>
    </submittedName>
</protein>
<keyword evidence="2" id="KW-1185">Reference proteome</keyword>
<dbReference type="EMBL" id="JASXSV010000014">
    <property type="protein sequence ID" value="MDP0589404.1"/>
    <property type="molecule type" value="Genomic_DNA"/>
</dbReference>
<name>A0AA90NLR7_9GAMM</name>
<evidence type="ECO:0000313" key="2">
    <source>
        <dbReference type="Proteomes" id="UP001178148"/>
    </source>
</evidence>
<proteinExistence type="predicted"/>
<reference evidence="1 2" key="1">
    <citation type="journal article" date="2023" name="bioRxiv">
        <title>An intranuclear bacterial parasite of deep-sea mussels expresses apoptosis inhibitors acquired from its host.</title>
        <authorList>
            <person name="Gonzalez Porras M.A."/>
            <person name="Assie A."/>
            <person name="Tietjen M."/>
            <person name="Violette M."/>
            <person name="Kleiner M."/>
            <person name="Gruber-Vodicka H."/>
            <person name="Dubilier N."/>
            <person name="Leisch N."/>
        </authorList>
    </citation>
    <scope>NUCLEOTIDE SEQUENCE [LARGE SCALE GENOMIC DNA]</scope>
    <source>
        <strain evidence="1">IAP13</strain>
    </source>
</reference>
<organism evidence="1 2">
    <name type="scientific">Candidatus Endonucleibacter bathymodioli</name>
    <dbReference type="NCBI Taxonomy" id="539814"/>
    <lineage>
        <taxon>Bacteria</taxon>
        <taxon>Pseudomonadati</taxon>
        <taxon>Pseudomonadota</taxon>
        <taxon>Gammaproteobacteria</taxon>
        <taxon>Oceanospirillales</taxon>
        <taxon>Endozoicomonadaceae</taxon>
        <taxon>Candidatus Endonucleibacter</taxon>
    </lineage>
</organism>
<dbReference type="AlphaFoldDB" id="A0AA90NLR7"/>
<comment type="caution">
    <text evidence="1">The sequence shown here is derived from an EMBL/GenBank/DDBJ whole genome shotgun (WGS) entry which is preliminary data.</text>
</comment>
<dbReference type="Proteomes" id="UP001178148">
    <property type="component" value="Unassembled WGS sequence"/>
</dbReference>
<sequence>MTSNILIIDSSIKMLRSSGYFGGVIGYAQGKVETTGNIIINSTIGVFPLGVASVKVSSCVGKSIVNASCMLDENIVFSGPTSITTADGSGSIYRYVMSDATDKCRWSKLPFITDNCAKDEKVFMVYKPSISGGLYGDEAAIEKRTLEPATKPTTVIIVGASAAVCALCGGCYYCKKHHNGAFCFSGHRALSTDETVATDNEQDGDESYHAVSLGELSGN</sequence>
<evidence type="ECO:0000313" key="1">
    <source>
        <dbReference type="EMBL" id="MDP0589404.1"/>
    </source>
</evidence>
<accession>A0AA90NLR7</accession>